<dbReference type="PANTHER" id="PTHR23150">
    <property type="entry name" value="SULFATASE MODIFYING FACTOR 1, 2"/>
    <property type="match status" value="1"/>
</dbReference>
<proteinExistence type="predicted"/>
<dbReference type="Pfam" id="PF03781">
    <property type="entry name" value="FGE-sulfatase"/>
    <property type="match status" value="1"/>
</dbReference>
<keyword evidence="1" id="KW-0812">Transmembrane</keyword>
<dbReference type="InterPro" id="IPR001245">
    <property type="entry name" value="Ser-Thr/Tyr_kinase_cat_dom"/>
</dbReference>
<evidence type="ECO:0000313" key="3">
    <source>
        <dbReference type="EMBL" id="QJE96793.1"/>
    </source>
</evidence>
<protein>
    <submittedName>
        <fullName evidence="3">SUMF1/EgtB/PvdO family nonheme iron enzyme</fullName>
    </submittedName>
</protein>
<organism evidence="3 4">
    <name type="scientific">Luteolibacter luteus</name>
    <dbReference type="NCBI Taxonomy" id="2728835"/>
    <lineage>
        <taxon>Bacteria</taxon>
        <taxon>Pseudomonadati</taxon>
        <taxon>Verrucomicrobiota</taxon>
        <taxon>Verrucomicrobiia</taxon>
        <taxon>Verrucomicrobiales</taxon>
        <taxon>Verrucomicrobiaceae</taxon>
        <taxon>Luteolibacter</taxon>
    </lineage>
</organism>
<name>A0A858RLB3_9BACT</name>
<keyword evidence="1" id="KW-1133">Transmembrane helix</keyword>
<dbReference type="Pfam" id="PF07714">
    <property type="entry name" value="PK_Tyr_Ser-Thr"/>
    <property type="match status" value="1"/>
</dbReference>
<evidence type="ECO:0000256" key="1">
    <source>
        <dbReference type="SAM" id="Phobius"/>
    </source>
</evidence>
<dbReference type="Proteomes" id="UP000501812">
    <property type="component" value="Chromosome"/>
</dbReference>
<gene>
    <name evidence="3" type="ORF">HHL09_13710</name>
</gene>
<dbReference type="GO" id="GO:0120147">
    <property type="term" value="F:formylglycine-generating oxidase activity"/>
    <property type="evidence" value="ECO:0007669"/>
    <property type="project" value="TreeGrafter"/>
</dbReference>
<accession>A0A858RLB3</accession>
<dbReference type="KEGG" id="luo:HHL09_13710"/>
<dbReference type="Gene3D" id="1.10.510.10">
    <property type="entry name" value="Transferase(Phosphotransferase) domain 1"/>
    <property type="match status" value="1"/>
</dbReference>
<dbReference type="PROSITE" id="PS50011">
    <property type="entry name" value="PROTEIN_KINASE_DOM"/>
    <property type="match status" value="1"/>
</dbReference>
<dbReference type="GO" id="GO:0004672">
    <property type="term" value="F:protein kinase activity"/>
    <property type="evidence" value="ECO:0007669"/>
    <property type="project" value="InterPro"/>
</dbReference>
<dbReference type="EMBL" id="CP051774">
    <property type="protein sequence ID" value="QJE96793.1"/>
    <property type="molecule type" value="Genomic_DNA"/>
</dbReference>
<dbReference type="PANTHER" id="PTHR23150:SF19">
    <property type="entry name" value="FORMYLGLYCINE-GENERATING ENZYME"/>
    <property type="match status" value="1"/>
</dbReference>
<dbReference type="InterPro" id="IPR011009">
    <property type="entry name" value="Kinase-like_dom_sf"/>
</dbReference>
<evidence type="ECO:0000313" key="4">
    <source>
        <dbReference type="Proteomes" id="UP000501812"/>
    </source>
</evidence>
<keyword evidence="4" id="KW-1185">Reference proteome</keyword>
<dbReference type="InterPro" id="IPR016187">
    <property type="entry name" value="CTDL_fold"/>
</dbReference>
<dbReference type="Gene3D" id="3.30.200.20">
    <property type="entry name" value="Phosphorylase Kinase, domain 1"/>
    <property type="match status" value="1"/>
</dbReference>
<feature type="transmembrane region" description="Helical" evidence="1">
    <location>
        <begin position="243"/>
        <end position="263"/>
    </location>
</feature>
<dbReference type="SUPFAM" id="SSF56112">
    <property type="entry name" value="Protein kinase-like (PK-like)"/>
    <property type="match status" value="1"/>
</dbReference>
<dbReference type="RefSeq" id="WP_169455193.1">
    <property type="nucleotide sequence ID" value="NZ_CP051774.1"/>
</dbReference>
<dbReference type="GO" id="GO:0005524">
    <property type="term" value="F:ATP binding"/>
    <property type="evidence" value="ECO:0007669"/>
    <property type="project" value="InterPro"/>
</dbReference>
<dbReference type="InterPro" id="IPR005532">
    <property type="entry name" value="SUMF_dom"/>
</dbReference>
<evidence type="ECO:0000259" key="2">
    <source>
        <dbReference type="PROSITE" id="PS50011"/>
    </source>
</evidence>
<keyword evidence="1" id="KW-0472">Membrane</keyword>
<dbReference type="Gene3D" id="3.90.1580.10">
    <property type="entry name" value="paralog of FGE (formylglycine-generating enzyme)"/>
    <property type="match status" value="1"/>
</dbReference>
<feature type="domain" description="Protein kinase" evidence="2">
    <location>
        <begin position="15"/>
        <end position="348"/>
    </location>
</feature>
<dbReference type="InterPro" id="IPR000719">
    <property type="entry name" value="Prot_kinase_dom"/>
</dbReference>
<dbReference type="InterPro" id="IPR042095">
    <property type="entry name" value="SUMF_sf"/>
</dbReference>
<reference evidence="3 4" key="1">
    <citation type="submission" date="2020-04" db="EMBL/GenBank/DDBJ databases">
        <title>Luteolibacter sp. G-1-1-1 isolated from soil.</title>
        <authorList>
            <person name="Dahal R.H."/>
        </authorList>
    </citation>
    <scope>NUCLEOTIDE SEQUENCE [LARGE SCALE GENOMIC DNA]</scope>
    <source>
        <strain evidence="3 4">G-1-1-1</strain>
    </source>
</reference>
<dbReference type="AlphaFoldDB" id="A0A858RLB3"/>
<dbReference type="InterPro" id="IPR051043">
    <property type="entry name" value="Sulfatase_Mod_Factor_Kinase"/>
</dbReference>
<sequence>MDDPRSRTGSMLGDYRLENLIGESPITLTWLAEQASIRRPVVLFELKPTALNRREDFLADIRAKAAVDHPLVGSVYEAVSTDEHCYVTLERLPGSSLMDRIRAKEAIKPAQLANILRRVADANLALESEKICTASLGPDDIFVDSHAVVRVANLARAEERSPTRSAEDIVALGKALPRLVADGHSGASRMITLLAWMRGEGLDRSLTWEEVRGYAEQIEQQLSGHPMATAPKTTRVEPRKSPLPLILGVAGIVFLGGIAALALRSSGSSKNATMSLPPPVDVPAGGHPLPDGGTGNLPAFSLSGHEVTIGEYAEFLAALSALAPERRTAYDHKDQPASKQDHEPESWTVMFSSAKTGSEWEGRAITTSHPVVNVDWWDAAAYCEWKRCRLPTQEEWFAALRLNLADPSSLRPASWAPVPELPPTDTTPSGLSGMAGSVSEWTSSLSLNPANPLGEKSWVIIGGSHLNPGNGALTREWVLNRSLRRPDLGFRVVEK</sequence>
<dbReference type="SUPFAM" id="SSF56436">
    <property type="entry name" value="C-type lectin-like"/>
    <property type="match status" value="1"/>
</dbReference>